<feature type="transmembrane region" description="Helical" evidence="7">
    <location>
        <begin position="275"/>
        <end position="302"/>
    </location>
</feature>
<dbReference type="RefSeq" id="WP_230841496.1">
    <property type="nucleotide sequence ID" value="NZ_CP063845.1"/>
</dbReference>
<feature type="transmembrane region" description="Helical" evidence="7">
    <location>
        <begin position="35"/>
        <end position="55"/>
    </location>
</feature>
<name>A0ABY3PL76_9CYAN</name>
<sequence>MESFVQFGWLIPLYCLAGALFSLPWALTQSKGQRIAAFGGLFFTGLALLHASLMLPEVLGGAGGTFRFPWIDFGSLNIEVSGLINPLTAGTLVLVAGVSLLVQLYSLGYMDHEPRLARYYGLLSFFTMAMLGLVLCDNLLAMYGFWELMGLSSYLLVGFWWSKPAAAAAAKKAFLTTRVGDFLLLIGILLLYVNAGTLEITALGEWAETATIAAPLAALIVLLLFAGPVGKSAQFPLHVWLPDAMEGPTPASALIHAATMVAAGVFMVARLEPVFALSGAALLVVAYTGAVTALGSALIATAQNDIKRVLAYSTISQLGYMFMALGVGNTEAAMFHLFTHAFFKAMLFLGAGSVIHGAHTQDMREMGGLAGKMPVTAFTYGIGVLALAGVFPFAGFWSKDAVLHALEKAELYPVFAMGLLTAGLTAFYMARQYILVFMGKPSEKSSRAHESTWTMSLPLVILAVPSAAAGWLGNAWFLKEELDTTLLVLSSGVVAVGFAVALAVYVFNLVPKPVVQALVPLRTALENRLYIDDFYSRAFGSGLAGIAVVVAWLDRNVVDGIVNLVSAATLLSGESLKYLETGKAQVYLLVIFASVIVLGVMVGMR</sequence>
<proteinExistence type="predicted"/>
<feature type="transmembrane region" description="Helical" evidence="7">
    <location>
        <begin position="309"/>
        <end position="327"/>
    </location>
</feature>
<evidence type="ECO:0000256" key="4">
    <source>
        <dbReference type="ARBA" id="ARBA00023136"/>
    </source>
</evidence>
<evidence type="ECO:0000259" key="8">
    <source>
        <dbReference type="Pfam" id="PF00361"/>
    </source>
</evidence>
<dbReference type="NCBIfam" id="NF005141">
    <property type="entry name" value="PRK06590.1"/>
    <property type="match status" value="1"/>
</dbReference>
<feature type="transmembrane region" description="Helical" evidence="7">
    <location>
        <begin position="534"/>
        <end position="553"/>
    </location>
</feature>
<evidence type="ECO:0000256" key="2">
    <source>
        <dbReference type="ARBA" id="ARBA00022692"/>
    </source>
</evidence>
<dbReference type="InterPro" id="IPR001516">
    <property type="entry name" value="Proton_antipo_N"/>
</dbReference>
<evidence type="ECO:0000259" key="9">
    <source>
        <dbReference type="Pfam" id="PF00662"/>
    </source>
</evidence>
<keyword evidence="2 6" id="KW-0812">Transmembrane</keyword>
<dbReference type="InterPro" id="IPR003945">
    <property type="entry name" value="NU5C-like"/>
</dbReference>
<feature type="transmembrane region" description="Helical" evidence="7">
    <location>
        <begin position="377"/>
        <end position="397"/>
    </location>
</feature>
<reference evidence="10 11" key="1">
    <citation type="journal article" date="2021" name="Genome Biol. Evol.">
        <title>Complete Genome Sequencing of a Novel Gloeobacter Species from a Waterfall Cave in Mexico.</title>
        <authorList>
            <person name="Saw J.H."/>
            <person name="Cardona T."/>
            <person name="Montejano G."/>
        </authorList>
    </citation>
    <scope>NUCLEOTIDE SEQUENCE [LARGE SCALE GENOMIC DNA]</scope>
    <source>
        <strain evidence="10">MG652769</strain>
    </source>
</reference>
<feature type="domain" description="NADH:quinone oxidoreductase/Mrp antiporter transmembrane" evidence="8">
    <location>
        <begin position="137"/>
        <end position="425"/>
    </location>
</feature>
<feature type="domain" description="NADH-Ubiquinone oxidoreductase (complex I) chain 5 N-terminal" evidence="9">
    <location>
        <begin position="70"/>
        <end position="120"/>
    </location>
</feature>
<evidence type="ECO:0000313" key="11">
    <source>
        <dbReference type="Proteomes" id="UP001054846"/>
    </source>
</evidence>
<dbReference type="PANTHER" id="PTHR42829">
    <property type="entry name" value="NADH-UBIQUINONE OXIDOREDUCTASE CHAIN 5"/>
    <property type="match status" value="1"/>
</dbReference>
<feature type="transmembrane region" description="Helical" evidence="7">
    <location>
        <begin position="210"/>
        <end position="230"/>
    </location>
</feature>
<evidence type="ECO:0000256" key="5">
    <source>
        <dbReference type="ARBA" id="ARBA00025624"/>
    </source>
</evidence>
<gene>
    <name evidence="10" type="primary">nuoL</name>
    <name evidence="10" type="ORF">ISF26_22305</name>
</gene>
<accession>A0ABY3PL76</accession>
<evidence type="ECO:0000256" key="1">
    <source>
        <dbReference type="ARBA" id="ARBA00004127"/>
    </source>
</evidence>
<dbReference type="PRINTS" id="PR01435">
    <property type="entry name" value="NPOXDRDTASE5"/>
</dbReference>
<evidence type="ECO:0000313" key="10">
    <source>
        <dbReference type="EMBL" id="UFP94441.1"/>
    </source>
</evidence>
<dbReference type="Proteomes" id="UP001054846">
    <property type="component" value="Chromosome"/>
</dbReference>
<feature type="transmembrane region" description="Helical" evidence="7">
    <location>
        <begin position="182"/>
        <end position="204"/>
    </location>
</feature>
<keyword evidence="11" id="KW-1185">Reference proteome</keyword>
<feature type="transmembrane region" description="Helical" evidence="7">
    <location>
        <begin position="451"/>
        <end position="473"/>
    </location>
</feature>
<feature type="transmembrane region" description="Helical" evidence="7">
    <location>
        <begin position="333"/>
        <end position="356"/>
    </location>
</feature>
<dbReference type="EMBL" id="CP063845">
    <property type="protein sequence ID" value="UFP94441.1"/>
    <property type="molecule type" value="Genomic_DNA"/>
</dbReference>
<evidence type="ECO:0000256" key="3">
    <source>
        <dbReference type="ARBA" id="ARBA00022989"/>
    </source>
</evidence>
<keyword evidence="3 7" id="KW-1133">Transmembrane helix</keyword>
<feature type="transmembrane region" description="Helical" evidence="7">
    <location>
        <begin position="141"/>
        <end position="161"/>
    </location>
</feature>
<dbReference type="Gene3D" id="1.20.5.2700">
    <property type="match status" value="1"/>
</dbReference>
<dbReference type="PRINTS" id="PR01434">
    <property type="entry name" value="NADHDHGNASE5"/>
</dbReference>
<evidence type="ECO:0000256" key="6">
    <source>
        <dbReference type="RuleBase" id="RU000320"/>
    </source>
</evidence>
<feature type="transmembrane region" description="Helical" evidence="7">
    <location>
        <begin position="6"/>
        <end position="28"/>
    </location>
</feature>
<feature type="transmembrane region" description="Helical" evidence="7">
    <location>
        <begin position="251"/>
        <end position="269"/>
    </location>
</feature>
<dbReference type="Pfam" id="PF00361">
    <property type="entry name" value="Proton_antipo_M"/>
    <property type="match status" value="1"/>
</dbReference>
<organism evidence="10 11">
    <name type="scientific">Gloeobacter morelensis MG652769</name>
    <dbReference type="NCBI Taxonomy" id="2781736"/>
    <lineage>
        <taxon>Bacteria</taxon>
        <taxon>Bacillati</taxon>
        <taxon>Cyanobacteriota</taxon>
        <taxon>Cyanophyceae</taxon>
        <taxon>Gloeobacterales</taxon>
        <taxon>Gloeobacteraceae</taxon>
        <taxon>Gloeobacter</taxon>
        <taxon>Gloeobacter morelensis</taxon>
    </lineage>
</organism>
<feature type="transmembrane region" description="Helical" evidence="7">
    <location>
        <begin position="584"/>
        <end position="604"/>
    </location>
</feature>
<comment type="function">
    <text evidence="5">NDH-1 shuttles electrons from NAD(P)H, via FMN and iron-sulfur (Fe-S) centers, to quinones in the respiratory chain. The immediate electron acceptor for the enzyme in this species is believed to be plastoquinone. Couples the redox reaction to proton translocation (for every two electrons transferred, four hydrogen ions are translocated across the cytoplasmic membrane), and thus conserves the redox energy in a proton gradient.</text>
</comment>
<protein>
    <submittedName>
        <fullName evidence="10">NADH-quinone oxidoreductase subunit L</fullName>
    </submittedName>
</protein>
<evidence type="ECO:0000256" key="7">
    <source>
        <dbReference type="SAM" id="Phobius"/>
    </source>
</evidence>
<feature type="transmembrane region" description="Helical" evidence="7">
    <location>
        <begin position="117"/>
        <end position="135"/>
    </location>
</feature>
<comment type="subcellular location">
    <subcellularLocation>
        <location evidence="1">Endomembrane system</location>
        <topology evidence="1">Multi-pass membrane protein</topology>
    </subcellularLocation>
    <subcellularLocation>
        <location evidence="6">Membrane</location>
        <topology evidence="6">Multi-pass membrane protein</topology>
    </subcellularLocation>
</comment>
<feature type="transmembrane region" description="Helical" evidence="7">
    <location>
        <begin position="83"/>
        <end position="105"/>
    </location>
</feature>
<dbReference type="InterPro" id="IPR001750">
    <property type="entry name" value="ND/Mrp_TM"/>
</dbReference>
<dbReference type="Pfam" id="PF00662">
    <property type="entry name" value="Proton_antipo_N"/>
    <property type="match status" value="1"/>
</dbReference>
<dbReference type="NCBIfam" id="TIGR01974">
    <property type="entry name" value="NDH_I_L"/>
    <property type="match status" value="1"/>
</dbReference>
<keyword evidence="4 7" id="KW-0472">Membrane</keyword>
<dbReference type="PANTHER" id="PTHR42829:SF2">
    <property type="entry name" value="NADH-UBIQUINONE OXIDOREDUCTASE CHAIN 5"/>
    <property type="match status" value="1"/>
</dbReference>
<feature type="transmembrane region" description="Helical" evidence="7">
    <location>
        <begin position="485"/>
        <end position="507"/>
    </location>
</feature>
<feature type="transmembrane region" description="Helical" evidence="7">
    <location>
        <begin position="409"/>
        <end position="430"/>
    </location>
</feature>
<dbReference type="InterPro" id="IPR018393">
    <property type="entry name" value="NADHpl_OxRdtase_5_subgr"/>
</dbReference>